<gene>
    <name evidence="9" type="ORF">AAE021_12275</name>
</gene>
<proteinExistence type="inferred from homology"/>
<keyword evidence="2 7" id="KW-0813">Transport</keyword>
<sequence>MSATSEQETPARPPAVLKRGTSLERKTARFGWVFLAPFAVVFLVFLVLPLCYAFWMSLHTNTLAGGEQFAGLANYAKAFTDQRFLSGLTRVAGFALVFVPLQIGLALVFALILDDIRSRLSRFTRLLIFAPYAIPGVIGALMWGFLYSPSFGPLVGFFDFLNVQAPDLLSRNSIFWSLTNIVTWQWTGYYMIIIYASLQSIDPSVYEAARIDGASKLQTALQIKVPIVTSSLVLTMVFALIGTLQFFTEPQVLAPLAGNAIDAAYTPNLYAYNLAFSYQQFNYASAISFALGLMVFLASIIFLIATRKKSGLN</sequence>
<evidence type="ECO:0000256" key="4">
    <source>
        <dbReference type="ARBA" id="ARBA00022692"/>
    </source>
</evidence>
<dbReference type="Proteomes" id="UP001448858">
    <property type="component" value="Chromosome"/>
</dbReference>
<evidence type="ECO:0000256" key="2">
    <source>
        <dbReference type="ARBA" id="ARBA00022448"/>
    </source>
</evidence>
<dbReference type="PANTHER" id="PTHR30193:SF41">
    <property type="entry name" value="DIACETYLCHITOBIOSE UPTAKE SYSTEM PERMEASE PROTEIN NGCF"/>
    <property type="match status" value="1"/>
</dbReference>
<dbReference type="PROSITE" id="PS50928">
    <property type="entry name" value="ABC_TM1"/>
    <property type="match status" value="1"/>
</dbReference>
<comment type="subcellular location">
    <subcellularLocation>
        <location evidence="1 7">Cell membrane</location>
        <topology evidence="1 7">Multi-pass membrane protein</topology>
    </subcellularLocation>
</comment>
<dbReference type="InterPro" id="IPR000515">
    <property type="entry name" value="MetI-like"/>
</dbReference>
<protein>
    <submittedName>
        <fullName evidence="9">Sugar ABC transporter permease</fullName>
    </submittedName>
</protein>
<dbReference type="PANTHER" id="PTHR30193">
    <property type="entry name" value="ABC TRANSPORTER PERMEASE PROTEIN"/>
    <property type="match status" value="1"/>
</dbReference>
<feature type="transmembrane region" description="Helical" evidence="7">
    <location>
        <begin position="174"/>
        <end position="196"/>
    </location>
</feature>
<dbReference type="Pfam" id="PF00528">
    <property type="entry name" value="BPD_transp_1"/>
    <property type="match status" value="1"/>
</dbReference>
<reference evidence="9 10" key="1">
    <citation type="submission" date="2024-04" db="EMBL/GenBank/DDBJ databases">
        <title>Arthrobacter sp. from Plains bison fecal sample.</title>
        <authorList>
            <person name="Ruzzini A."/>
        </authorList>
    </citation>
    <scope>NUCLEOTIDE SEQUENCE [LARGE SCALE GENOMIC DNA]</scope>
    <source>
        <strain evidence="9 10">EINP1</strain>
    </source>
</reference>
<evidence type="ECO:0000256" key="1">
    <source>
        <dbReference type="ARBA" id="ARBA00004651"/>
    </source>
</evidence>
<comment type="similarity">
    <text evidence="7">Belongs to the binding-protein-dependent transport system permease family.</text>
</comment>
<evidence type="ECO:0000256" key="7">
    <source>
        <dbReference type="RuleBase" id="RU363032"/>
    </source>
</evidence>
<dbReference type="SUPFAM" id="SSF161098">
    <property type="entry name" value="MetI-like"/>
    <property type="match status" value="1"/>
</dbReference>
<dbReference type="CDD" id="cd06261">
    <property type="entry name" value="TM_PBP2"/>
    <property type="match status" value="1"/>
</dbReference>
<evidence type="ECO:0000313" key="10">
    <source>
        <dbReference type="Proteomes" id="UP001448858"/>
    </source>
</evidence>
<evidence type="ECO:0000256" key="3">
    <source>
        <dbReference type="ARBA" id="ARBA00022475"/>
    </source>
</evidence>
<feature type="transmembrane region" description="Helical" evidence="7">
    <location>
        <begin position="32"/>
        <end position="55"/>
    </location>
</feature>
<evidence type="ECO:0000256" key="5">
    <source>
        <dbReference type="ARBA" id="ARBA00022989"/>
    </source>
</evidence>
<name>A0ABZ2ZUR2_9MICC</name>
<feature type="transmembrane region" description="Helical" evidence="7">
    <location>
        <begin position="91"/>
        <end position="114"/>
    </location>
</feature>
<feature type="transmembrane region" description="Helical" evidence="7">
    <location>
        <begin position="126"/>
        <end position="146"/>
    </location>
</feature>
<feature type="transmembrane region" description="Helical" evidence="7">
    <location>
        <begin position="225"/>
        <end position="247"/>
    </location>
</feature>
<dbReference type="EMBL" id="CP151657">
    <property type="protein sequence ID" value="WZP14958.1"/>
    <property type="molecule type" value="Genomic_DNA"/>
</dbReference>
<accession>A0ABZ2ZUR2</accession>
<feature type="domain" description="ABC transmembrane type-1" evidence="8">
    <location>
        <begin position="88"/>
        <end position="302"/>
    </location>
</feature>
<keyword evidence="5 7" id="KW-1133">Transmembrane helix</keyword>
<organism evidence="9 10">
    <name type="scientific">Arthrobacter citreus</name>
    <dbReference type="NCBI Taxonomy" id="1670"/>
    <lineage>
        <taxon>Bacteria</taxon>
        <taxon>Bacillati</taxon>
        <taxon>Actinomycetota</taxon>
        <taxon>Actinomycetes</taxon>
        <taxon>Micrococcales</taxon>
        <taxon>Micrococcaceae</taxon>
        <taxon>Arthrobacter</taxon>
    </lineage>
</organism>
<dbReference type="RefSeq" id="WP_342022619.1">
    <property type="nucleotide sequence ID" value="NZ_CP151657.1"/>
</dbReference>
<evidence type="ECO:0000313" key="9">
    <source>
        <dbReference type="EMBL" id="WZP14958.1"/>
    </source>
</evidence>
<keyword evidence="6 7" id="KW-0472">Membrane</keyword>
<dbReference type="Gene3D" id="1.10.3720.10">
    <property type="entry name" value="MetI-like"/>
    <property type="match status" value="1"/>
</dbReference>
<keyword evidence="4 7" id="KW-0812">Transmembrane</keyword>
<dbReference type="InterPro" id="IPR051393">
    <property type="entry name" value="ABC_transporter_permease"/>
</dbReference>
<evidence type="ECO:0000256" key="6">
    <source>
        <dbReference type="ARBA" id="ARBA00023136"/>
    </source>
</evidence>
<evidence type="ECO:0000259" key="8">
    <source>
        <dbReference type="PROSITE" id="PS50928"/>
    </source>
</evidence>
<keyword evidence="3" id="KW-1003">Cell membrane</keyword>
<keyword evidence="10" id="KW-1185">Reference proteome</keyword>
<dbReference type="InterPro" id="IPR035906">
    <property type="entry name" value="MetI-like_sf"/>
</dbReference>
<feature type="transmembrane region" description="Helical" evidence="7">
    <location>
        <begin position="283"/>
        <end position="305"/>
    </location>
</feature>